<organism evidence="2 3">
    <name type="scientific">Neisseria cinerea ATCC 14685</name>
    <dbReference type="NCBI Taxonomy" id="546262"/>
    <lineage>
        <taxon>Bacteria</taxon>
        <taxon>Pseudomonadati</taxon>
        <taxon>Pseudomonadota</taxon>
        <taxon>Betaproteobacteria</taxon>
        <taxon>Neisseriales</taxon>
        <taxon>Neisseriaceae</taxon>
        <taxon>Neisseria</taxon>
    </lineage>
</organism>
<dbReference type="RefSeq" id="WP_003677515.1">
    <property type="nucleotide sequence ID" value="NZ_ACDY02000010.1"/>
</dbReference>
<feature type="region of interest" description="Disordered" evidence="1">
    <location>
        <begin position="244"/>
        <end position="270"/>
    </location>
</feature>
<protein>
    <submittedName>
        <fullName evidence="2">Uncharacterized protein</fullName>
    </submittedName>
</protein>
<feature type="compositionally biased region" description="Polar residues" evidence="1">
    <location>
        <begin position="80"/>
        <end position="103"/>
    </location>
</feature>
<feature type="region of interest" description="Disordered" evidence="1">
    <location>
        <begin position="79"/>
        <end position="103"/>
    </location>
</feature>
<sequence length="270" mass="30799">MPQTIISLNTVEQLDLLLPDWQQYGIQAVSSPEQLSRFQIADCILCLPNTSNLLLEEAQCRFPQSRFLIMQDDRQWLDGHTQQPVPAPFPTQTNTQPNQDSSEIPENTLLSEIFKLTAWDADSKDHQDTVNDLLYLAARRSKELERRAQQTKRQGAQACLLTQELTNLFNKGDLETLNAWFDEKQNSPKLGWRIKKHLTITLDKLNKKREKKKTPYTHKHTAAPYIHPNLPGITPTACATFRHIPTGKSSSMKPVQSLNRQKSCPSTTIT</sequence>
<dbReference type="Proteomes" id="UP000003294">
    <property type="component" value="Unassembled WGS sequence"/>
</dbReference>
<reference evidence="2 3" key="1">
    <citation type="submission" date="2009-10" db="EMBL/GenBank/DDBJ databases">
        <authorList>
            <person name="Weinstock G."/>
            <person name="Sodergren E."/>
            <person name="Clifton S."/>
            <person name="Fulton L."/>
            <person name="Fulton B."/>
            <person name="Courtney L."/>
            <person name="Fronick C."/>
            <person name="Harrison M."/>
            <person name="Strong C."/>
            <person name="Farmer C."/>
            <person name="Delahaunty K."/>
            <person name="Markovic C."/>
            <person name="Hall O."/>
            <person name="Minx P."/>
            <person name="Tomlinson C."/>
            <person name="Mitreva M."/>
            <person name="Nelson J."/>
            <person name="Hou S."/>
            <person name="Wollam A."/>
            <person name="Pepin K.H."/>
            <person name="Johnson M."/>
            <person name="Bhonagiri V."/>
            <person name="Nash W.E."/>
            <person name="Warren W."/>
            <person name="Chinwalla A."/>
            <person name="Mardis E.R."/>
            <person name="Wilson R.K."/>
        </authorList>
    </citation>
    <scope>NUCLEOTIDE SEQUENCE [LARGE SCALE GENOMIC DNA]</scope>
    <source>
        <strain evidence="2 3">ATCC 14685</strain>
    </source>
</reference>
<feature type="compositionally biased region" description="Polar residues" evidence="1">
    <location>
        <begin position="247"/>
        <end position="270"/>
    </location>
</feature>
<evidence type="ECO:0000256" key="1">
    <source>
        <dbReference type="SAM" id="MobiDB-lite"/>
    </source>
</evidence>
<gene>
    <name evidence="2" type="ORF">NEICINOT_04613</name>
</gene>
<dbReference type="EMBL" id="ACDY02000010">
    <property type="protein sequence ID" value="EEZ71160.1"/>
    <property type="molecule type" value="Genomic_DNA"/>
</dbReference>
<evidence type="ECO:0000313" key="2">
    <source>
        <dbReference type="EMBL" id="EEZ71160.1"/>
    </source>
</evidence>
<dbReference type="AlphaFoldDB" id="D0W4L5"/>
<dbReference type="STRING" id="546262.NEICINOT_04613"/>
<proteinExistence type="predicted"/>
<name>D0W4L5_NEICI</name>
<evidence type="ECO:0000313" key="3">
    <source>
        <dbReference type="Proteomes" id="UP000003294"/>
    </source>
</evidence>
<comment type="caution">
    <text evidence="2">The sequence shown here is derived from an EMBL/GenBank/DDBJ whole genome shotgun (WGS) entry which is preliminary data.</text>
</comment>
<accession>D0W4L5</accession>